<evidence type="ECO:0000313" key="2">
    <source>
        <dbReference type="Proteomes" id="UP001485301"/>
    </source>
</evidence>
<organism evidence="1 2">
    <name type="scientific">Sphingobacterium thalpophilum</name>
    <dbReference type="NCBI Taxonomy" id="259"/>
    <lineage>
        <taxon>Bacteria</taxon>
        <taxon>Pseudomonadati</taxon>
        <taxon>Bacteroidota</taxon>
        <taxon>Sphingobacteriia</taxon>
        <taxon>Sphingobacteriales</taxon>
        <taxon>Sphingobacteriaceae</taxon>
        <taxon>Sphingobacterium</taxon>
    </lineage>
</organism>
<dbReference type="EMBL" id="CP151087">
    <property type="protein sequence ID" value="WZN54617.1"/>
    <property type="molecule type" value="Genomic_DNA"/>
</dbReference>
<gene>
    <name evidence="1" type="ORF">AACH28_18495</name>
</gene>
<protein>
    <submittedName>
        <fullName evidence="1">Glycosyl hydrolase family 28 protein</fullName>
    </submittedName>
</protein>
<dbReference type="Proteomes" id="UP001485301">
    <property type="component" value="Chromosome"/>
</dbReference>
<name>A0ACD5BYX5_9SPHI</name>
<keyword evidence="2" id="KW-1185">Reference proteome</keyword>
<keyword evidence="1" id="KW-0378">Hydrolase</keyword>
<reference evidence="1" key="1">
    <citation type="submission" date="2024-04" db="EMBL/GenBank/DDBJ databases">
        <title>Complete genome sequence of Sphingobacterium thalpophiium BAA-1094.</title>
        <authorList>
            <person name="Adaikpoh B.I."/>
        </authorList>
    </citation>
    <scope>NUCLEOTIDE SEQUENCE</scope>
    <source>
        <strain evidence="1">BAA-1094</strain>
    </source>
</reference>
<sequence>MSKLIRQRNMKKYLFLIVLWASCFKLFAQDYNASLFGCKSDGVTNNMGSIQYAIDYIAKKGGGKLHFYVGRYLTGTFSLKSNVSIELHEGAVLVGSSNIFDYSLQDGKRALIVAVGQSNIQIGGKGVIDGQQSLLRSQVAALRQKGNIDLSEKVEDISLIYLKASRNIQINGIMELNLLGAAQFIDQCADVTLSALDINSPGSIGVYVSNSKTVRLSNVFFQAIGKALVESEGSQQVIKENSRLANGKTL</sequence>
<proteinExistence type="predicted"/>
<accession>A0ACD5BYX5</accession>
<evidence type="ECO:0000313" key="1">
    <source>
        <dbReference type="EMBL" id="WZN54617.1"/>
    </source>
</evidence>